<keyword evidence="2" id="KW-1185">Reference proteome</keyword>
<evidence type="ECO:0000313" key="1">
    <source>
        <dbReference type="EMBL" id="PVY97053.1"/>
    </source>
</evidence>
<comment type="caution">
    <text evidence="1">The sequence shown here is derived from an EMBL/GenBank/DDBJ whole genome shotgun (WGS) entry which is preliminary data.</text>
</comment>
<protein>
    <submittedName>
        <fullName evidence="1">Uncharacterized protein</fullName>
    </submittedName>
</protein>
<sequence length="31" mass="3520">MRRGSTMWVMPARVRMTNRPGVGCRICQPAT</sequence>
<feature type="non-terminal residue" evidence="1">
    <location>
        <position position="31"/>
    </location>
</feature>
<proteinExistence type="predicted"/>
<organism evidence="1 2">
    <name type="scientific">Actinomycetospora cinnamomea</name>
    <dbReference type="NCBI Taxonomy" id="663609"/>
    <lineage>
        <taxon>Bacteria</taxon>
        <taxon>Bacillati</taxon>
        <taxon>Actinomycetota</taxon>
        <taxon>Actinomycetes</taxon>
        <taxon>Pseudonocardiales</taxon>
        <taxon>Pseudonocardiaceae</taxon>
        <taxon>Actinomycetospora</taxon>
    </lineage>
</organism>
<name>A0A2U1EAS5_9PSEU</name>
<evidence type="ECO:0000313" key="2">
    <source>
        <dbReference type="Proteomes" id="UP000245639"/>
    </source>
</evidence>
<dbReference type="EMBL" id="QEKW01000026">
    <property type="protein sequence ID" value="PVY97053.1"/>
    <property type="molecule type" value="Genomic_DNA"/>
</dbReference>
<gene>
    <name evidence="1" type="ORF">C8D89_1261</name>
</gene>
<accession>A0A2U1EAS5</accession>
<reference evidence="1 2" key="1">
    <citation type="submission" date="2018-04" db="EMBL/GenBank/DDBJ databases">
        <title>Genomic Encyclopedia of Type Strains, Phase IV (KMG-IV): sequencing the most valuable type-strain genomes for metagenomic binning, comparative biology and taxonomic classification.</title>
        <authorList>
            <person name="Goeker M."/>
        </authorList>
    </citation>
    <scope>NUCLEOTIDE SEQUENCE [LARGE SCALE GENOMIC DNA]</scope>
    <source>
        <strain evidence="1 2">DSM 45771</strain>
    </source>
</reference>
<dbReference type="Proteomes" id="UP000245639">
    <property type="component" value="Unassembled WGS sequence"/>
</dbReference>
<dbReference type="AlphaFoldDB" id="A0A2U1EAS5"/>